<keyword evidence="1" id="KW-0472">Membrane</keyword>
<keyword evidence="1" id="KW-0812">Transmembrane</keyword>
<feature type="transmembrane region" description="Helical" evidence="1">
    <location>
        <begin position="12"/>
        <end position="38"/>
    </location>
</feature>
<accession>A0ABS3UFK1</accession>
<keyword evidence="3" id="KW-1185">Reference proteome</keyword>
<dbReference type="Proteomes" id="UP000679690">
    <property type="component" value="Unassembled WGS sequence"/>
</dbReference>
<evidence type="ECO:0000313" key="3">
    <source>
        <dbReference type="Proteomes" id="UP000679690"/>
    </source>
</evidence>
<feature type="transmembrane region" description="Helical" evidence="1">
    <location>
        <begin position="58"/>
        <end position="80"/>
    </location>
</feature>
<comment type="caution">
    <text evidence="2">The sequence shown here is derived from an EMBL/GenBank/DDBJ whole genome shotgun (WGS) entry which is preliminary data.</text>
</comment>
<feature type="transmembrane region" description="Helical" evidence="1">
    <location>
        <begin position="87"/>
        <end position="110"/>
    </location>
</feature>
<sequence>MFQQSQRGLISASAVLVAVVLAADAVAALATTIASALILPLYLAMTGAESVPGHGVPVLLAGSALTALSCPVVATLVAGVRTPAAHLTGCVVTALIIVGVAGLGALALRYDLPNRVTMITGVLFVANVVALTLVIGLLRPAESVPDLPWPASE</sequence>
<evidence type="ECO:0000313" key="2">
    <source>
        <dbReference type="EMBL" id="MBO3737541.1"/>
    </source>
</evidence>
<reference evidence="2 3" key="1">
    <citation type="submission" date="2021-03" db="EMBL/GenBank/DDBJ databases">
        <title>Actinoplanes flavus sp. nov., a novel actinomycete isolated from Coconut Palm rhizosphere soil.</title>
        <authorList>
            <person name="Luo X."/>
        </authorList>
    </citation>
    <scope>NUCLEOTIDE SEQUENCE [LARGE SCALE GENOMIC DNA]</scope>
    <source>
        <strain evidence="2 3">NEAU-H7</strain>
    </source>
</reference>
<gene>
    <name evidence="2" type="ORF">J5X75_08415</name>
</gene>
<dbReference type="RefSeq" id="WP_208466739.1">
    <property type="nucleotide sequence ID" value="NZ_JAGFNS010000004.1"/>
</dbReference>
<evidence type="ECO:0000256" key="1">
    <source>
        <dbReference type="SAM" id="Phobius"/>
    </source>
</evidence>
<dbReference type="EMBL" id="JAGFNS010000004">
    <property type="protein sequence ID" value="MBO3737541.1"/>
    <property type="molecule type" value="Genomic_DNA"/>
</dbReference>
<name>A0ABS3UFK1_9ACTN</name>
<organism evidence="2 3">
    <name type="scientific">Actinoplanes flavus</name>
    <dbReference type="NCBI Taxonomy" id="2820290"/>
    <lineage>
        <taxon>Bacteria</taxon>
        <taxon>Bacillati</taxon>
        <taxon>Actinomycetota</taxon>
        <taxon>Actinomycetes</taxon>
        <taxon>Micromonosporales</taxon>
        <taxon>Micromonosporaceae</taxon>
        <taxon>Actinoplanes</taxon>
    </lineage>
</organism>
<feature type="transmembrane region" description="Helical" evidence="1">
    <location>
        <begin position="116"/>
        <end position="138"/>
    </location>
</feature>
<protein>
    <submittedName>
        <fullName evidence="2">Uncharacterized protein</fullName>
    </submittedName>
</protein>
<proteinExistence type="predicted"/>
<keyword evidence="1" id="KW-1133">Transmembrane helix</keyword>